<evidence type="ECO:0000256" key="1">
    <source>
        <dbReference type="SAM" id="MobiDB-lite"/>
    </source>
</evidence>
<gene>
    <name evidence="2" type="ORF">PLOB_00049229</name>
</gene>
<reference evidence="2 3" key="1">
    <citation type="submission" date="2022-05" db="EMBL/GenBank/DDBJ databases">
        <authorList>
            <consortium name="Genoscope - CEA"/>
            <person name="William W."/>
        </authorList>
    </citation>
    <scope>NUCLEOTIDE SEQUENCE [LARGE SCALE GENOMIC DNA]</scope>
</reference>
<feature type="compositionally biased region" description="Basic residues" evidence="1">
    <location>
        <begin position="131"/>
        <end position="140"/>
    </location>
</feature>
<dbReference type="Proteomes" id="UP001159405">
    <property type="component" value="Unassembled WGS sequence"/>
</dbReference>
<protein>
    <submittedName>
        <fullName evidence="2">Uncharacterized protein</fullName>
    </submittedName>
</protein>
<dbReference type="EMBL" id="CALNXK010000094">
    <property type="protein sequence ID" value="CAH3152716.1"/>
    <property type="molecule type" value="Genomic_DNA"/>
</dbReference>
<sequence>MAARMRNSDWEDNLEIKNDLKEQVSRNLRQSEIVDLMKVKYPIYCWSLRTLSRRLHHFGIIYTEYSVDLDEVKGAVEREMKGPGSLLGYRSLHKKGQEVHGINVPRNVVYDVMADVNPEGLEQRGGVGMPKRPKRTGAFT</sequence>
<evidence type="ECO:0000313" key="2">
    <source>
        <dbReference type="EMBL" id="CAH3152716.1"/>
    </source>
</evidence>
<feature type="region of interest" description="Disordered" evidence="1">
    <location>
        <begin position="121"/>
        <end position="140"/>
    </location>
</feature>
<accession>A0ABN8PZM5</accession>
<evidence type="ECO:0000313" key="3">
    <source>
        <dbReference type="Proteomes" id="UP001159405"/>
    </source>
</evidence>
<comment type="caution">
    <text evidence="2">The sequence shown here is derived from an EMBL/GenBank/DDBJ whole genome shotgun (WGS) entry which is preliminary data.</text>
</comment>
<keyword evidence="3" id="KW-1185">Reference proteome</keyword>
<organism evidence="2 3">
    <name type="scientific">Porites lobata</name>
    <dbReference type="NCBI Taxonomy" id="104759"/>
    <lineage>
        <taxon>Eukaryota</taxon>
        <taxon>Metazoa</taxon>
        <taxon>Cnidaria</taxon>
        <taxon>Anthozoa</taxon>
        <taxon>Hexacorallia</taxon>
        <taxon>Scleractinia</taxon>
        <taxon>Fungiina</taxon>
        <taxon>Poritidae</taxon>
        <taxon>Porites</taxon>
    </lineage>
</organism>
<name>A0ABN8PZM5_9CNID</name>
<proteinExistence type="predicted"/>